<dbReference type="EMBL" id="JAJEPU010000022">
    <property type="protein sequence ID" value="MCC2164959.1"/>
    <property type="molecule type" value="Genomic_DNA"/>
</dbReference>
<keyword evidence="2" id="KW-0732">Signal</keyword>
<comment type="caution">
    <text evidence="3">The sequence shown here is derived from an EMBL/GenBank/DDBJ whole genome shotgun (WGS) entry which is preliminary data.</text>
</comment>
<dbReference type="Proteomes" id="UP001198962">
    <property type="component" value="Unassembled WGS sequence"/>
</dbReference>
<protein>
    <submittedName>
        <fullName evidence="3">Uncharacterized protein</fullName>
    </submittedName>
</protein>
<name>A0AAE3DK56_9FIRM</name>
<evidence type="ECO:0000256" key="1">
    <source>
        <dbReference type="SAM" id="MobiDB-lite"/>
    </source>
</evidence>
<proteinExistence type="predicted"/>
<feature type="signal peptide" evidence="2">
    <location>
        <begin position="1"/>
        <end position="20"/>
    </location>
</feature>
<dbReference type="RefSeq" id="WP_308451412.1">
    <property type="nucleotide sequence ID" value="NZ_JAJEPU010000022.1"/>
</dbReference>
<organism evidence="3 4">
    <name type="scientific">Brotaphodocola catenula</name>
    <dbReference type="NCBI Taxonomy" id="2885361"/>
    <lineage>
        <taxon>Bacteria</taxon>
        <taxon>Bacillati</taxon>
        <taxon>Bacillota</taxon>
        <taxon>Clostridia</taxon>
        <taxon>Lachnospirales</taxon>
        <taxon>Lachnospiraceae</taxon>
        <taxon>Brotaphodocola</taxon>
    </lineage>
</organism>
<feature type="compositionally biased region" description="Polar residues" evidence="1">
    <location>
        <begin position="57"/>
        <end position="72"/>
    </location>
</feature>
<feature type="chain" id="PRO_5042191623" evidence="2">
    <location>
        <begin position="21"/>
        <end position="245"/>
    </location>
</feature>
<gene>
    <name evidence="3" type="ORF">LKD32_08710</name>
</gene>
<dbReference type="PROSITE" id="PS51257">
    <property type="entry name" value="PROKAR_LIPOPROTEIN"/>
    <property type="match status" value="1"/>
</dbReference>
<sequence length="245" mass="26081">MKKNKMKLMAIGCALTFAVAVTGCSKQSSTKETAVVETESKTSEVTVNEAVKPEHASGTTAMAPSGVSGTSESEGDVSEENFCISGPVLSVENGQITMDNQSGNSYAGEVVLTVSSDTTTIVDGEQGLPVDMSEIKVGDTIYAYIGPAMTMSLPPQTNAEFIVCKVSADAKAPEYVKVKSMEENKDESWTLVSDAGTTYQIAADCPIQPYLTRQIVKLIDVVDGSRVLIWSDAQNQAQKLILFNE</sequence>
<dbReference type="AlphaFoldDB" id="A0AAE3DK56"/>
<evidence type="ECO:0000313" key="3">
    <source>
        <dbReference type="EMBL" id="MCC2164959.1"/>
    </source>
</evidence>
<evidence type="ECO:0000256" key="2">
    <source>
        <dbReference type="SAM" id="SignalP"/>
    </source>
</evidence>
<feature type="region of interest" description="Disordered" evidence="1">
    <location>
        <begin position="53"/>
        <end position="78"/>
    </location>
</feature>
<keyword evidence="4" id="KW-1185">Reference proteome</keyword>
<evidence type="ECO:0000313" key="4">
    <source>
        <dbReference type="Proteomes" id="UP001198962"/>
    </source>
</evidence>
<accession>A0AAE3DK56</accession>
<reference evidence="3" key="1">
    <citation type="submission" date="2021-10" db="EMBL/GenBank/DDBJ databases">
        <title>Anaerobic single-cell dispensing facilitates the cultivation of human gut bacteria.</title>
        <authorList>
            <person name="Afrizal A."/>
        </authorList>
    </citation>
    <scope>NUCLEOTIDE SEQUENCE</scope>
    <source>
        <strain evidence="3">CLA-AA-H274</strain>
    </source>
</reference>